<dbReference type="PANTHER" id="PTHR43431:SF1">
    <property type="entry name" value="OS08G0476300 PROTEIN"/>
    <property type="match status" value="1"/>
</dbReference>
<keyword evidence="2" id="KW-1185">Reference proteome</keyword>
<dbReference type="InterPro" id="IPR036291">
    <property type="entry name" value="NAD(P)-bd_dom_sf"/>
</dbReference>
<dbReference type="EMBL" id="JAFREL020000002">
    <property type="protein sequence ID" value="MEO1770521.1"/>
    <property type="molecule type" value="Genomic_DNA"/>
</dbReference>
<dbReference type="Proteomes" id="UP000664357">
    <property type="component" value="Unassembled WGS sequence"/>
</dbReference>
<proteinExistence type="predicted"/>
<dbReference type="SUPFAM" id="SSF51735">
    <property type="entry name" value="NAD(P)-binding Rossmann-fold domains"/>
    <property type="match status" value="1"/>
</dbReference>
<dbReference type="InterPro" id="IPR002347">
    <property type="entry name" value="SDR_fam"/>
</dbReference>
<dbReference type="PRINTS" id="PR00081">
    <property type="entry name" value="GDHRDH"/>
</dbReference>
<dbReference type="RefSeq" id="WP_207705424.1">
    <property type="nucleotide sequence ID" value="NZ_JAFREL020000002.1"/>
</dbReference>
<gene>
    <name evidence="1" type="ORF">JZO67_002474</name>
</gene>
<reference evidence="1 2" key="1">
    <citation type="submission" date="2024-02" db="EMBL/GenBank/DDBJ databases">
        <title>The Genome Sequence of Enterococcus sp. DIV0159.</title>
        <authorList>
            <person name="Earl A."/>
            <person name="Manson A."/>
            <person name="Gilmore M."/>
            <person name="Sanders J."/>
            <person name="Shea T."/>
            <person name="Howe W."/>
            <person name="Livny J."/>
            <person name="Cuomo C."/>
            <person name="Neafsey D."/>
            <person name="Birren B."/>
        </authorList>
    </citation>
    <scope>NUCLEOTIDE SEQUENCE [LARGE SCALE GENOMIC DNA]</scope>
    <source>
        <strain evidence="1 2">665A</strain>
    </source>
</reference>
<evidence type="ECO:0000313" key="2">
    <source>
        <dbReference type="Proteomes" id="UP000664357"/>
    </source>
</evidence>
<name>A0ABV0EPH3_9ENTE</name>
<organism evidence="1 2">
    <name type="scientific">Candidatus Enterococcus ferrettii</name>
    <dbReference type="NCBI Taxonomy" id="2815324"/>
    <lineage>
        <taxon>Bacteria</taxon>
        <taxon>Bacillati</taxon>
        <taxon>Bacillota</taxon>
        <taxon>Bacilli</taxon>
        <taxon>Lactobacillales</taxon>
        <taxon>Enterococcaceae</taxon>
        <taxon>Enterococcus</taxon>
    </lineage>
</organism>
<sequence>MKKMVIFGAGSGLGMSLAKKFGTNNYEIVLLARSSESLKQYCAELTAMNIKASYYVADAVNEKSVAEAFTKLCEEHGHIDLFIYNVGFLKPNRLPDLTQEELLTTFQMDVTSSLLATQIITSKNDPEKNTAMLYTGGGLALFPEKSMATLSIGKAGLRSLVHLLAQEFEDSNTFISTVTICGGIQPNTHFDPDVIAAVYWKTVQEGKQVEVVYK</sequence>
<dbReference type="Gene3D" id="3.40.50.720">
    <property type="entry name" value="NAD(P)-binding Rossmann-like Domain"/>
    <property type="match status" value="1"/>
</dbReference>
<evidence type="ECO:0000313" key="1">
    <source>
        <dbReference type="EMBL" id="MEO1770521.1"/>
    </source>
</evidence>
<accession>A0ABV0EPH3</accession>
<protein>
    <recommendedName>
        <fullName evidence="3">Short-chain dehydrogenase</fullName>
    </recommendedName>
</protein>
<evidence type="ECO:0008006" key="3">
    <source>
        <dbReference type="Google" id="ProtNLM"/>
    </source>
</evidence>
<comment type="caution">
    <text evidence="1">The sequence shown here is derived from an EMBL/GenBank/DDBJ whole genome shotgun (WGS) entry which is preliminary data.</text>
</comment>
<dbReference type="PANTHER" id="PTHR43431">
    <property type="entry name" value="OXIDOREDUCTASE, SHORT CHAIN DEHYDROGENASE/REDUCTASE FAMILY (AFU_ORTHOLOGUE AFUA_5G14000)"/>
    <property type="match status" value="1"/>
</dbReference>
<dbReference type="Pfam" id="PF00106">
    <property type="entry name" value="adh_short"/>
    <property type="match status" value="1"/>
</dbReference>